<evidence type="ECO:0000256" key="2">
    <source>
        <dbReference type="ARBA" id="ARBA00022980"/>
    </source>
</evidence>
<dbReference type="NCBIfam" id="NF001764">
    <property type="entry name" value="PRK00504.1"/>
    <property type="match status" value="1"/>
</dbReference>
<dbReference type="GO" id="GO:0003735">
    <property type="term" value="F:structural constituent of ribosome"/>
    <property type="evidence" value="ECO:0007669"/>
    <property type="project" value="InterPro"/>
</dbReference>
<keyword evidence="3 5" id="KW-0687">Ribonucleoprotein</keyword>
<dbReference type="Gene3D" id="2.20.28.120">
    <property type="entry name" value="Ribosomal protein L33"/>
    <property type="match status" value="1"/>
</dbReference>
<dbReference type="NCBIfam" id="NF001860">
    <property type="entry name" value="PRK00595.1"/>
    <property type="match status" value="1"/>
</dbReference>
<sequence>MTKIQDNLIKLQCKECKHVNYWTKKNKKKVEKKLEAKKHCQWCRKHTLHKEVKK</sequence>
<dbReference type="AlphaFoldDB" id="A0A1G2PS20"/>
<dbReference type="EMBL" id="MHSU01000006">
    <property type="protein sequence ID" value="OHA51156.1"/>
    <property type="molecule type" value="Genomic_DNA"/>
</dbReference>
<comment type="caution">
    <text evidence="6">The sequence shown here is derived from an EMBL/GenBank/DDBJ whole genome shotgun (WGS) entry which is preliminary data.</text>
</comment>
<dbReference type="HAMAP" id="MF_00294">
    <property type="entry name" value="Ribosomal_bL33"/>
    <property type="match status" value="1"/>
</dbReference>
<dbReference type="Proteomes" id="UP000178646">
    <property type="component" value="Unassembled WGS sequence"/>
</dbReference>
<comment type="similarity">
    <text evidence="1 5">Belongs to the bacterial ribosomal protein bL33 family.</text>
</comment>
<evidence type="ECO:0000256" key="3">
    <source>
        <dbReference type="ARBA" id="ARBA00023274"/>
    </source>
</evidence>
<dbReference type="GO" id="GO:0005737">
    <property type="term" value="C:cytoplasm"/>
    <property type="evidence" value="ECO:0007669"/>
    <property type="project" value="UniProtKB-ARBA"/>
</dbReference>
<dbReference type="GO" id="GO:0006412">
    <property type="term" value="P:translation"/>
    <property type="evidence" value="ECO:0007669"/>
    <property type="project" value="UniProtKB-UniRule"/>
</dbReference>
<dbReference type="NCBIfam" id="TIGR01023">
    <property type="entry name" value="rpmG_bact"/>
    <property type="match status" value="1"/>
</dbReference>
<organism evidence="6 7">
    <name type="scientific">Candidatus Terrybacteria bacterium RIFCSPHIGHO2_02_41_19</name>
    <dbReference type="NCBI Taxonomy" id="1802364"/>
    <lineage>
        <taxon>Bacteria</taxon>
        <taxon>Candidatus Terryibacteriota</taxon>
    </lineage>
</organism>
<keyword evidence="2 5" id="KW-0689">Ribosomal protein</keyword>
<dbReference type="SUPFAM" id="SSF57829">
    <property type="entry name" value="Zn-binding ribosomal proteins"/>
    <property type="match status" value="1"/>
</dbReference>
<dbReference type="Pfam" id="PF00471">
    <property type="entry name" value="Ribosomal_L33"/>
    <property type="match status" value="1"/>
</dbReference>
<evidence type="ECO:0000256" key="1">
    <source>
        <dbReference type="ARBA" id="ARBA00007596"/>
    </source>
</evidence>
<gene>
    <name evidence="5" type="primary">rpmG</name>
    <name evidence="6" type="ORF">A2W59_01590</name>
</gene>
<evidence type="ECO:0000256" key="5">
    <source>
        <dbReference type="HAMAP-Rule" id="MF_00294"/>
    </source>
</evidence>
<proteinExistence type="inferred from homology"/>
<name>A0A1G2PS20_9BACT</name>
<evidence type="ECO:0000256" key="4">
    <source>
        <dbReference type="ARBA" id="ARBA00035176"/>
    </source>
</evidence>
<dbReference type="InterPro" id="IPR001705">
    <property type="entry name" value="Ribosomal_bL33"/>
</dbReference>
<protein>
    <recommendedName>
        <fullName evidence="4 5">Large ribosomal subunit protein bL33</fullName>
    </recommendedName>
</protein>
<dbReference type="GO" id="GO:1990904">
    <property type="term" value="C:ribonucleoprotein complex"/>
    <property type="evidence" value="ECO:0007669"/>
    <property type="project" value="UniProtKB-KW"/>
</dbReference>
<evidence type="ECO:0000313" key="7">
    <source>
        <dbReference type="Proteomes" id="UP000178646"/>
    </source>
</evidence>
<accession>A0A1G2PS20</accession>
<dbReference type="GO" id="GO:0005840">
    <property type="term" value="C:ribosome"/>
    <property type="evidence" value="ECO:0007669"/>
    <property type="project" value="UniProtKB-KW"/>
</dbReference>
<dbReference type="InterPro" id="IPR011332">
    <property type="entry name" value="Ribosomal_zn-bd"/>
</dbReference>
<reference evidence="6 7" key="1">
    <citation type="journal article" date="2016" name="Nat. Commun.">
        <title>Thousands of microbial genomes shed light on interconnected biogeochemical processes in an aquifer system.</title>
        <authorList>
            <person name="Anantharaman K."/>
            <person name="Brown C.T."/>
            <person name="Hug L.A."/>
            <person name="Sharon I."/>
            <person name="Castelle C.J."/>
            <person name="Probst A.J."/>
            <person name="Thomas B.C."/>
            <person name="Singh A."/>
            <person name="Wilkins M.J."/>
            <person name="Karaoz U."/>
            <person name="Brodie E.L."/>
            <person name="Williams K.H."/>
            <person name="Hubbard S.S."/>
            <person name="Banfield J.F."/>
        </authorList>
    </citation>
    <scope>NUCLEOTIDE SEQUENCE [LARGE SCALE GENOMIC DNA]</scope>
</reference>
<dbReference type="InterPro" id="IPR038584">
    <property type="entry name" value="Ribosomal_bL33_sf"/>
</dbReference>
<evidence type="ECO:0000313" key="6">
    <source>
        <dbReference type="EMBL" id="OHA51156.1"/>
    </source>
</evidence>